<evidence type="ECO:0000313" key="3">
    <source>
        <dbReference type="EMBL" id="XBM46955.1"/>
    </source>
</evidence>
<feature type="domain" description="Activator of Hsp90 ATPase homologue 1/2-like C-terminal" evidence="2">
    <location>
        <begin position="198"/>
        <end position="324"/>
    </location>
</feature>
<evidence type="ECO:0000259" key="2">
    <source>
        <dbReference type="Pfam" id="PF08327"/>
    </source>
</evidence>
<feature type="domain" description="Activator of Hsp90 ATPase homologue 1/2-like C-terminal" evidence="2">
    <location>
        <begin position="24"/>
        <end position="141"/>
    </location>
</feature>
<dbReference type="RefSeq" id="WP_348786931.1">
    <property type="nucleotide sequence ID" value="NZ_CP157390.1"/>
</dbReference>
<evidence type="ECO:0000256" key="1">
    <source>
        <dbReference type="ARBA" id="ARBA00006817"/>
    </source>
</evidence>
<dbReference type="InterPro" id="IPR023393">
    <property type="entry name" value="START-like_dom_sf"/>
</dbReference>
<gene>
    <name evidence="3" type="ORF">AAME72_12775</name>
</gene>
<comment type="similarity">
    <text evidence="1">Belongs to the AHA1 family.</text>
</comment>
<dbReference type="AlphaFoldDB" id="A0AAU7G9L4"/>
<reference evidence="3" key="1">
    <citation type="submission" date="2024-05" db="EMBL/GenBank/DDBJ databases">
        <title>The Natural Products Discovery Center: Release of the First 8490 Sequenced Strains for Exploring Actinobacteria Biosynthetic Diversity.</title>
        <authorList>
            <person name="Kalkreuter E."/>
            <person name="Kautsar S.A."/>
            <person name="Yang D."/>
            <person name="Bader C.D."/>
            <person name="Teijaro C.N."/>
            <person name="Fluegel L."/>
            <person name="Davis C.M."/>
            <person name="Simpson J.R."/>
            <person name="Lauterbach L."/>
            <person name="Steele A.D."/>
            <person name="Gui C."/>
            <person name="Meng S."/>
            <person name="Li G."/>
            <person name="Viehrig K."/>
            <person name="Ye F."/>
            <person name="Su P."/>
            <person name="Kiefer A.F."/>
            <person name="Nichols A."/>
            <person name="Cepeda A.J."/>
            <person name="Yan W."/>
            <person name="Fan B."/>
            <person name="Jiang Y."/>
            <person name="Adhikari A."/>
            <person name="Zheng C.-J."/>
            <person name="Schuster L."/>
            <person name="Cowan T.M."/>
            <person name="Smanski M.J."/>
            <person name="Chevrette M.G."/>
            <person name="de Carvalho L.P.S."/>
            <person name="Shen B."/>
        </authorList>
    </citation>
    <scope>NUCLEOTIDE SEQUENCE</scope>
    <source>
        <strain evidence="3">NPDC080035</strain>
    </source>
</reference>
<organism evidence="3">
    <name type="scientific">Leifsonia sp. NPDC080035</name>
    <dbReference type="NCBI Taxonomy" id="3143936"/>
    <lineage>
        <taxon>Bacteria</taxon>
        <taxon>Bacillati</taxon>
        <taxon>Actinomycetota</taxon>
        <taxon>Actinomycetes</taxon>
        <taxon>Micrococcales</taxon>
        <taxon>Microbacteriaceae</taxon>
        <taxon>Leifsonia</taxon>
    </lineage>
</organism>
<proteinExistence type="inferred from homology"/>
<dbReference type="Gene3D" id="3.30.530.20">
    <property type="match status" value="2"/>
</dbReference>
<sequence>MSLWGEIALDGARRVVTVEREYPATRAELWSALTEPRRLERWIGRYTETDGGFRLEMGGPDVDAVVTGRVLACEPQRRILISWLFSGAGETEAETELEATLADAGEGHVLLTLTHRRVQAVTASVYGAGWQDVLTHLARALGAEPSPEETDGYAGGAADPAAFDAALGEYRSREAVLVAGSMQREGERSGVRIQRLLDARPGEVWDALTLPDRVGRWLWPVVEWPDDPVRERRVRLGDVMRLGDANIEGGVHDLKVLALEPERHLRFSWGDAAVSIRLDDDEGGTLLTLVQDPIESVFGAGRLRSAPDFAAGWHTLLDQLTLLLSGLTVPEPDRLWEAAYLAYSEGLPPTHAD</sequence>
<dbReference type="EMBL" id="CP157390">
    <property type="protein sequence ID" value="XBM46955.1"/>
    <property type="molecule type" value="Genomic_DNA"/>
</dbReference>
<dbReference type="SUPFAM" id="SSF55961">
    <property type="entry name" value="Bet v1-like"/>
    <property type="match status" value="2"/>
</dbReference>
<dbReference type="Pfam" id="PF08327">
    <property type="entry name" value="AHSA1"/>
    <property type="match status" value="2"/>
</dbReference>
<protein>
    <submittedName>
        <fullName evidence="3">SRPBCC domain-containing protein</fullName>
    </submittedName>
</protein>
<name>A0AAU7G9L4_9MICO</name>
<accession>A0AAU7G9L4</accession>
<dbReference type="InterPro" id="IPR013538">
    <property type="entry name" value="ASHA1/2-like_C"/>
</dbReference>